<dbReference type="Proteomes" id="UP000218238">
    <property type="component" value="Unassembled WGS sequence"/>
</dbReference>
<gene>
    <name evidence="6" type="ORF">CK510_22300</name>
</gene>
<dbReference type="GO" id="GO:0016787">
    <property type="term" value="F:hydrolase activity"/>
    <property type="evidence" value="ECO:0007669"/>
    <property type="project" value="InterPro"/>
</dbReference>
<feature type="signal peptide" evidence="3">
    <location>
        <begin position="1"/>
        <end position="25"/>
    </location>
</feature>
<protein>
    <submittedName>
        <fullName evidence="6">Nuclease</fullName>
    </submittedName>
</protein>
<dbReference type="RefSeq" id="WP_095723781.1">
    <property type="nucleotide sequence ID" value="NZ_NTFS01000314.1"/>
</dbReference>
<feature type="binding site" evidence="2">
    <location>
        <position position="148"/>
    </location>
    <ligand>
        <name>Mg(2+)</name>
        <dbReference type="ChEBI" id="CHEBI:18420"/>
        <note>catalytic</note>
    </ligand>
</feature>
<evidence type="ECO:0000313" key="6">
    <source>
        <dbReference type="EMBL" id="PAX51890.1"/>
    </source>
</evidence>
<evidence type="ECO:0000313" key="7">
    <source>
        <dbReference type="Proteomes" id="UP000218238"/>
    </source>
</evidence>
<evidence type="ECO:0000256" key="2">
    <source>
        <dbReference type="PIRSR" id="PIRSR640255-2"/>
    </source>
</evidence>
<feature type="chain" id="PRO_5013308339" evidence="3">
    <location>
        <begin position="26"/>
        <end position="275"/>
    </location>
</feature>
<dbReference type="GO" id="GO:0046872">
    <property type="term" value="F:metal ion binding"/>
    <property type="evidence" value="ECO:0007669"/>
    <property type="project" value="UniProtKB-KW"/>
</dbReference>
<dbReference type="PANTHER" id="PTHR13966:SF5">
    <property type="entry name" value="ENDONUCLEASE G, MITOCHONDRIAL"/>
    <property type="match status" value="1"/>
</dbReference>
<dbReference type="InterPro" id="IPR040255">
    <property type="entry name" value="Non-specific_endonuclease"/>
</dbReference>
<dbReference type="SUPFAM" id="SSF54060">
    <property type="entry name" value="His-Me finger endonucleases"/>
    <property type="match status" value="1"/>
</dbReference>
<evidence type="ECO:0000256" key="3">
    <source>
        <dbReference type="SAM" id="SignalP"/>
    </source>
</evidence>
<feature type="active site" description="Proton acceptor" evidence="1">
    <location>
        <position position="117"/>
    </location>
</feature>
<evidence type="ECO:0000259" key="4">
    <source>
        <dbReference type="SMART" id="SM00477"/>
    </source>
</evidence>
<evidence type="ECO:0000259" key="5">
    <source>
        <dbReference type="SMART" id="SM00892"/>
    </source>
</evidence>
<sequence length="275" mass="30745">MFNLRKAFILTIAILLVFTSGCSLDTPTKSDSIHLILGNPSNAAKSDSNNYLMLKKQYALSYNRDKGIPNWVSWELNKSWLGNAPRSNNFKPDDTIPKEWNRVLPNDYTRSGYDKGHMTPSADRSNNPEDNAATFLMTNIIPQAPDNNQGYWAELESYTRSLANEGKQIYIISGGYGQQGTIAKGKIAIPERVFKVIVVSESGKGLDGINQSTRIIAVDTPNYNGKKESSWSQYLTTVDALEKKTGYDFLNYVDESIQKVIEAKVGRDIKTIRNS</sequence>
<keyword evidence="2" id="KW-0479">Metal-binding</keyword>
<keyword evidence="3" id="KW-0732">Signal</keyword>
<evidence type="ECO:0000256" key="1">
    <source>
        <dbReference type="PIRSR" id="PIRSR640255-1"/>
    </source>
</evidence>
<name>A0A2A2TDR3_9CYAN</name>
<keyword evidence="7" id="KW-1185">Reference proteome</keyword>
<accession>A0A2A2TDR3</accession>
<proteinExistence type="predicted"/>
<dbReference type="AlphaFoldDB" id="A0A2A2TDR3"/>
<dbReference type="Gene3D" id="3.40.570.10">
    <property type="entry name" value="Extracellular Endonuclease, subunit A"/>
    <property type="match status" value="1"/>
</dbReference>
<feature type="domain" description="DNA/RNA non-specific endonuclease/pyrophosphatase/phosphodiesterase" evidence="5">
    <location>
        <begin position="54"/>
        <end position="256"/>
    </location>
</feature>
<dbReference type="InterPro" id="IPR020821">
    <property type="entry name" value="ENPP1-3/EXOG-like_nuc-like"/>
</dbReference>
<dbReference type="CDD" id="cd00091">
    <property type="entry name" value="NUC"/>
    <property type="match status" value="1"/>
</dbReference>
<dbReference type="PROSITE" id="PS51257">
    <property type="entry name" value="PROKAR_LIPOPROTEIN"/>
    <property type="match status" value="1"/>
</dbReference>
<dbReference type="InterPro" id="IPR001604">
    <property type="entry name" value="Endo_G_ENPP1-like_dom"/>
</dbReference>
<feature type="domain" description="ENPP1-3/EXOG-like endonuclease/phosphodiesterase" evidence="4">
    <location>
        <begin position="55"/>
        <end position="256"/>
    </location>
</feature>
<dbReference type="GO" id="GO:0003676">
    <property type="term" value="F:nucleic acid binding"/>
    <property type="evidence" value="ECO:0007669"/>
    <property type="project" value="InterPro"/>
</dbReference>
<dbReference type="GO" id="GO:0004519">
    <property type="term" value="F:endonuclease activity"/>
    <property type="evidence" value="ECO:0007669"/>
    <property type="project" value="TreeGrafter"/>
</dbReference>
<comment type="caution">
    <text evidence="6">The sequence shown here is derived from an EMBL/GenBank/DDBJ whole genome shotgun (WGS) entry which is preliminary data.</text>
</comment>
<dbReference type="Pfam" id="PF01223">
    <property type="entry name" value="Endonuclease_NS"/>
    <property type="match status" value="1"/>
</dbReference>
<dbReference type="EMBL" id="NTFS01000314">
    <property type="protein sequence ID" value="PAX51890.1"/>
    <property type="molecule type" value="Genomic_DNA"/>
</dbReference>
<dbReference type="OrthoDB" id="9811262at2"/>
<dbReference type="InterPro" id="IPR044925">
    <property type="entry name" value="His-Me_finger_sf"/>
</dbReference>
<organism evidence="6 7">
    <name type="scientific">Brunnivagina elsteri CCALA 953</name>
    <dbReference type="NCBI Taxonomy" id="987040"/>
    <lineage>
        <taxon>Bacteria</taxon>
        <taxon>Bacillati</taxon>
        <taxon>Cyanobacteriota</taxon>
        <taxon>Cyanophyceae</taxon>
        <taxon>Nostocales</taxon>
        <taxon>Calotrichaceae</taxon>
        <taxon>Brunnivagina</taxon>
    </lineage>
</organism>
<dbReference type="SMART" id="SM00892">
    <property type="entry name" value="Endonuclease_NS"/>
    <property type="match status" value="1"/>
</dbReference>
<reference evidence="6 7" key="1">
    <citation type="submission" date="2017-08" db="EMBL/GenBank/DDBJ databases">
        <title>Draft genome sequence of filamentous cyanobacterium Calothrix elsteri CCALA 953.</title>
        <authorList>
            <person name="Gagunashvili A.N."/>
            <person name="Elster J."/>
            <person name="Andresson O.S."/>
        </authorList>
    </citation>
    <scope>NUCLEOTIDE SEQUENCE [LARGE SCALE GENOMIC DNA]</scope>
    <source>
        <strain evidence="6 7">CCALA 953</strain>
    </source>
</reference>
<dbReference type="InterPro" id="IPR044929">
    <property type="entry name" value="DNA/RNA_non-sp_Endonuclease_sf"/>
</dbReference>
<dbReference type="PANTHER" id="PTHR13966">
    <property type="entry name" value="ENDONUCLEASE RELATED"/>
    <property type="match status" value="1"/>
</dbReference>
<dbReference type="SMART" id="SM00477">
    <property type="entry name" value="NUC"/>
    <property type="match status" value="1"/>
</dbReference>